<evidence type="ECO:0000259" key="1">
    <source>
        <dbReference type="Pfam" id="PF07883"/>
    </source>
</evidence>
<dbReference type="OrthoDB" id="3620182at2"/>
<dbReference type="PANTHER" id="PTHR40112">
    <property type="entry name" value="H2HPP ISOMERASE"/>
    <property type="match status" value="1"/>
</dbReference>
<evidence type="ECO:0000313" key="2">
    <source>
        <dbReference type="EMBL" id="SNT42758.1"/>
    </source>
</evidence>
<reference evidence="2 3" key="1">
    <citation type="submission" date="2017-06" db="EMBL/GenBank/DDBJ databases">
        <authorList>
            <person name="Kim H.J."/>
            <person name="Triplett B.A."/>
        </authorList>
    </citation>
    <scope>NUCLEOTIDE SEQUENCE [LARGE SCALE GENOMIC DNA]</scope>
    <source>
        <strain evidence="2 3">CGMCC 4.2132</strain>
    </source>
</reference>
<proteinExistence type="predicted"/>
<sequence>MSDIHRSKQVRVVHGEALDRNTTQTPGLIREVAFDARNPDAAHLSAFLSTVKPGAATGAHHHGDQETVLYVVSGTARYRWGDRLENMAEAGRGDFVFVPAHVIHQEINASAEYETVWAVVRSGVDPIVVNLPELDKYSEAPTVEYAVPQ</sequence>
<keyword evidence="3" id="KW-1185">Reference proteome</keyword>
<dbReference type="AlphaFoldDB" id="A0A239MLB5"/>
<dbReference type="InterPro" id="IPR014710">
    <property type="entry name" value="RmlC-like_jellyroll"/>
</dbReference>
<dbReference type="Pfam" id="PF07883">
    <property type="entry name" value="Cupin_2"/>
    <property type="match status" value="1"/>
</dbReference>
<evidence type="ECO:0000313" key="3">
    <source>
        <dbReference type="Proteomes" id="UP000198282"/>
    </source>
</evidence>
<dbReference type="RefSeq" id="WP_089211051.1">
    <property type="nucleotide sequence ID" value="NZ_FZOD01000042.1"/>
</dbReference>
<dbReference type="CDD" id="cd02210">
    <property type="entry name" value="cupin_BLR2406-like"/>
    <property type="match status" value="1"/>
</dbReference>
<gene>
    <name evidence="2" type="ORF">SAMN05216276_104225</name>
</gene>
<dbReference type="SUPFAM" id="SSF51182">
    <property type="entry name" value="RmlC-like cupins"/>
    <property type="match status" value="1"/>
</dbReference>
<dbReference type="Gene3D" id="2.60.120.10">
    <property type="entry name" value="Jelly Rolls"/>
    <property type="match status" value="1"/>
</dbReference>
<dbReference type="EMBL" id="FZOD01000042">
    <property type="protein sequence ID" value="SNT42758.1"/>
    <property type="molecule type" value="Genomic_DNA"/>
</dbReference>
<protein>
    <submittedName>
        <fullName evidence="2">Uncharacterized protein, RmlC-like cupin domain</fullName>
    </submittedName>
</protein>
<dbReference type="InterPro" id="IPR011051">
    <property type="entry name" value="RmlC_Cupin_sf"/>
</dbReference>
<dbReference type="Proteomes" id="UP000198282">
    <property type="component" value="Unassembled WGS sequence"/>
</dbReference>
<feature type="domain" description="Cupin type-2" evidence="1">
    <location>
        <begin position="48"/>
        <end position="120"/>
    </location>
</feature>
<organism evidence="2 3">
    <name type="scientific">Streptosporangium subroseum</name>
    <dbReference type="NCBI Taxonomy" id="106412"/>
    <lineage>
        <taxon>Bacteria</taxon>
        <taxon>Bacillati</taxon>
        <taxon>Actinomycetota</taxon>
        <taxon>Actinomycetes</taxon>
        <taxon>Streptosporangiales</taxon>
        <taxon>Streptosporangiaceae</taxon>
        <taxon>Streptosporangium</taxon>
    </lineage>
</organism>
<dbReference type="PANTHER" id="PTHR40112:SF1">
    <property type="entry name" value="H2HPP ISOMERASE"/>
    <property type="match status" value="1"/>
</dbReference>
<dbReference type="InterPro" id="IPR052535">
    <property type="entry name" value="Bacilysin_H2HPP_isomerase"/>
</dbReference>
<name>A0A239MLB5_9ACTN</name>
<accession>A0A239MLB5</accession>
<dbReference type="InterPro" id="IPR013096">
    <property type="entry name" value="Cupin_2"/>
</dbReference>